<dbReference type="GO" id="GO:0016301">
    <property type="term" value="F:kinase activity"/>
    <property type="evidence" value="ECO:0007669"/>
    <property type="project" value="UniProtKB-KW"/>
</dbReference>
<dbReference type="InterPro" id="IPR000253">
    <property type="entry name" value="FHA_dom"/>
</dbReference>
<dbReference type="RefSeq" id="WP_256531081.1">
    <property type="nucleotide sequence ID" value="NZ_CP101824.1"/>
</dbReference>
<dbReference type="Gene3D" id="2.60.200.20">
    <property type="match status" value="1"/>
</dbReference>
<dbReference type="Gene3D" id="1.10.510.10">
    <property type="entry name" value="Transferase(Phosphotransferase) domain 1"/>
    <property type="match status" value="1"/>
</dbReference>
<reference evidence="8 9" key="1">
    <citation type="journal article" date="2019" name="Int. J. Syst. Evol. Microbiol.">
        <title>The Global Catalogue of Microorganisms (GCM) 10K type strain sequencing project: providing services to taxonomists for standard genome sequencing and annotation.</title>
        <authorList>
            <consortium name="The Broad Institute Genomics Platform"/>
            <consortium name="The Broad Institute Genome Sequencing Center for Infectious Disease"/>
            <person name="Wu L."/>
            <person name="Ma J."/>
        </authorList>
    </citation>
    <scope>NUCLEOTIDE SEQUENCE [LARGE SCALE GENOMIC DNA]</scope>
    <source>
        <strain evidence="8 9">IBRC-M 10256</strain>
    </source>
</reference>
<dbReference type="PROSITE" id="PS50006">
    <property type="entry name" value="FHA_DOMAIN"/>
    <property type="match status" value="1"/>
</dbReference>
<evidence type="ECO:0000313" key="8">
    <source>
        <dbReference type="EMBL" id="MFC3958741.1"/>
    </source>
</evidence>
<dbReference type="PROSITE" id="PS00108">
    <property type="entry name" value="PROTEIN_KINASE_ST"/>
    <property type="match status" value="1"/>
</dbReference>
<dbReference type="GO" id="GO:0005524">
    <property type="term" value="F:ATP binding"/>
    <property type="evidence" value="ECO:0007669"/>
    <property type="project" value="UniProtKB-KW"/>
</dbReference>
<evidence type="ECO:0000259" key="6">
    <source>
        <dbReference type="PROSITE" id="PS50006"/>
    </source>
</evidence>
<dbReference type="PANTHER" id="PTHR43289">
    <property type="entry name" value="MITOGEN-ACTIVATED PROTEIN KINASE KINASE KINASE 20-RELATED"/>
    <property type="match status" value="1"/>
</dbReference>
<proteinExistence type="predicted"/>
<comment type="caution">
    <text evidence="8">The sequence shown here is derived from an EMBL/GenBank/DDBJ whole genome shotgun (WGS) entry which is preliminary data.</text>
</comment>
<dbReference type="Pfam" id="PF00069">
    <property type="entry name" value="Pkinase"/>
    <property type="match status" value="1"/>
</dbReference>
<keyword evidence="1" id="KW-0808">Transferase</keyword>
<dbReference type="CDD" id="cd14014">
    <property type="entry name" value="STKc_PknB_like"/>
    <property type="match status" value="1"/>
</dbReference>
<dbReference type="EMBL" id="JBHSAQ010000006">
    <property type="protein sequence ID" value="MFC3958741.1"/>
    <property type="molecule type" value="Genomic_DNA"/>
</dbReference>
<dbReference type="Proteomes" id="UP001595846">
    <property type="component" value="Unassembled WGS sequence"/>
</dbReference>
<feature type="domain" description="FHA" evidence="6">
    <location>
        <begin position="297"/>
        <end position="347"/>
    </location>
</feature>
<keyword evidence="2" id="KW-0547">Nucleotide-binding</keyword>
<gene>
    <name evidence="8" type="ORF">ACFOUR_10225</name>
</gene>
<keyword evidence="3 8" id="KW-0418">Kinase</keyword>
<sequence length="403" mass="43755">MSDDGAPDRIVGDRYRLEDRLAAGGLSTVWRGTDLEREWPVAIKVERDGTNEPAQVTRHFERECHWISHFADAPTPASLVQFVDASIDGADRYVVSELIRGGALADRIVEGATPGVDTVASLGRPICRALAFLHDNGVAHLDLKPANVLCRRRGPPAVIDLNSAVRVGDGSSPLFHHDPYKPPELSPTDAQDEPAGPHSDVYSLGVLLYVLLAGSVSGCDGTKLADWAPIDPWSRGIECAADLATVVRRATEPLPSDRYEDARVLLDALESVLDGSARMATLTAESTGVRIGVRPGECVGRFDPAGEIPAIVLPDEDGYLSPTHARIDRTHEGWILVDRSLNGTYVERDGEWRYVCSRDGLERRRSAGEAVPDTRPADRVRLTDGSRIAPVRPDSGPVLRFEC</sequence>
<evidence type="ECO:0000256" key="5">
    <source>
        <dbReference type="SAM" id="MobiDB-lite"/>
    </source>
</evidence>
<evidence type="ECO:0000256" key="1">
    <source>
        <dbReference type="ARBA" id="ARBA00022679"/>
    </source>
</evidence>
<organism evidence="8 9">
    <name type="scientific">Halovivax cerinus</name>
    <dbReference type="NCBI Taxonomy" id="1487865"/>
    <lineage>
        <taxon>Archaea</taxon>
        <taxon>Methanobacteriati</taxon>
        <taxon>Methanobacteriota</taxon>
        <taxon>Stenosarchaea group</taxon>
        <taxon>Halobacteria</taxon>
        <taxon>Halobacteriales</taxon>
        <taxon>Natrialbaceae</taxon>
        <taxon>Halovivax</taxon>
    </lineage>
</organism>
<protein>
    <submittedName>
        <fullName evidence="8">Protein kinase</fullName>
    </submittedName>
</protein>
<keyword evidence="9" id="KW-1185">Reference proteome</keyword>
<dbReference type="CDD" id="cd00060">
    <property type="entry name" value="FHA"/>
    <property type="match status" value="1"/>
</dbReference>
<dbReference type="GeneID" id="73903797"/>
<dbReference type="SMART" id="SM00220">
    <property type="entry name" value="S_TKc"/>
    <property type="match status" value="1"/>
</dbReference>
<dbReference type="Gene3D" id="3.30.200.20">
    <property type="entry name" value="Phosphorylase Kinase, domain 1"/>
    <property type="match status" value="1"/>
</dbReference>
<dbReference type="InterPro" id="IPR000719">
    <property type="entry name" value="Prot_kinase_dom"/>
</dbReference>
<evidence type="ECO:0000256" key="2">
    <source>
        <dbReference type="ARBA" id="ARBA00022741"/>
    </source>
</evidence>
<dbReference type="Pfam" id="PF00498">
    <property type="entry name" value="FHA"/>
    <property type="match status" value="1"/>
</dbReference>
<accession>A0ABD5NP04</accession>
<dbReference type="InterPro" id="IPR008984">
    <property type="entry name" value="SMAD_FHA_dom_sf"/>
</dbReference>
<dbReference type="SUPFAM" id="SSF49879">
    <property type="entry name" value="SMAD/FHA domain"/>
    <property type="match status" value="1"/>
</dbReference>
<evidence type="ECO:0000259" key="7">
    <source>
        <dbReference type="PROSITE" id="PS50011"/>
    </source>
</evidence>
<dbReference type="InterPro" id="IPR011009">
    <property type="entry name" value="Kinase-like_dom_sf"/>
</dbReference>
<feature type="domain" description="Protein kinase" evidence="7">
    <location>
        <begin position="15"/>
        <end position="273"/>
    </location>
</feature>
<dbReference type="PROSITE" id="PS50011">
    <property type="entry name" value="PROTEIN_KINASE_DOM"/>
    <property type="match status" value="1"/>
</dbReference>
<dbReference type="PANTHER" id="PTHR43289:SF6">
    <property type="entry name" value="SERINE_THREONINE-PROTEIN KINASE NEKL-3"/>
    <property type="match status" value="1"/>
</dbReference>
<name>A0ABD5NP04_9EURY</name>
<dbReference type="SUPFAM" id="SSF56112">
    <property type="entry name" value="Protein kinase-like (PK-like)"/>
    <property type="match status" value="1"/>
</dbReference>
<evidence type="ECO:0000256" key="3">
    <source>
        <dbReference type="ARBA" id="ARBA00022777"/>
    </source>
</evidence>
<dbReference type="InterPro" id="IPR008271">
    <property type="entry name" value="Ser/Thr_kinase_AS"/>
</dbReference>
<keyword evidence="4" id="KW-0067">ATP-binding</keyword>
<dbReference type="AlphaFoldDB" id="A0ABD5NP04"/>
<feature type="region of interest" description="Disordered" evidence="5">
    <location>
        <begin position="172"/>
        <end position="196"/>
    </location>
</feature>
<evidence type="ECO:0000256" key="4">
    <source>
        <dbReference type="ARBA" id="ARBA00022840"/>
    </source>
</evidence>
<evidence type="ECO:0000313" key="9">
    <source>
        <dbReference type="Proteomes" id="UP001595846"/>
    </source>
</evidence>